<dbReference type="Pfam" id="PF03106">
    <property type="entry name" value="WRKY"/>
    <property type="match status" value="1"/>
</dbReference>
<evidence type="ECO:0000256" key="2">
    <source>
        <dbReference type="ARBA" id="ARBA00023015"/>
    </source>
</evidence>
<organism evidence="9 10">
    <name type="scientific">Turnera subulata</name>
    <dbReference type="NCBI Taxonomy" id="218843"/>
    <lineage>
        <taxon>Eukaryota</taxon>
        <taxon>Viridiplantae</taxon>
        <taxon>Streptophyta</taxon>
        <taxon>Embryophyta</taxon>
        <taxon>Tracheophyta</taxon>
        <taxon>Spermatophyta</taxon>
        <taxon>Magnoliopsida</taxon>
        <taxon>eudicotyledons</taxon>
        <taxon>Gunneridae</taxon>
        <taxon>Pentapetalae</taxon>
        <taxon>rosids</taxon>
        <taxon>fabids</taxon>
        <taxon>Malpighiales</taxon>
        <taxon>Passifloraceae</taxon>
        <taxon>Turnera</taxon>
    </lineage>
</organism>
<dbReference type="InterPro" id="IPR003657">
    <property type="entry name" value="WRKY_dom"/>
</dbReference>
<dbReference type="Gene3D" id="2.20.25.80">
    <property type="entry name" value="WRKY domain"/>
    <property type="match status" value="1"/>
</dbReference>
<dbReference type="InterPro" id="IPR044810">
    <property type="entry name" value="WRKY_plant"/>
</dbReference>
<dbReference type="AlphaFoldDB" id="A0A9Q0J068"/>
<proteinExistence type="inferred from homology"/>
<dbReference type="GO" id="GO:0005634">
    <property type="term" value="C:nucleus"/>
    <property type="evidence" value="ECO:0007669"/>
    <property type="project" value="UniProtKB-SubCell"/>
</dbReference>
<dbReference type="SMART" id="SM00774">
    <property type="entry name" value="WRKY"/>
    <property type="match status" value="1"/>
</dbReference>
<feature type="region of interest" description="Disordered" evidence="7">
    <location>
        <begin position="78"/>
        <end position="131"/>
    </location>
</feature>
<comment type="subcellular location">
    <subcellularLocation>
        <location evidence="1">Nucleus</location>
    </subcellularLocation>
</comment>
<evidence type="ECO:0000256" key="5">
    <source>
        <dbReference type="ARBA" id="ARBA00023242"/>
    </source>
</evidence>
<evidence type="ECO:0000256" key="6">
    <source>
        <dbReference type="ARBA" id="ARBA00060850"/>
    </source>
</evidence>
<dbReference type="GO" id="GO:0000976">
    <property type="term" value="F:transcription cis-regulatory region binding"/>
    <property type="evidence" value="ECO:0007669"/>
    <property type="project" value="TreeGrafter"/>
</dbReference>
<accession>A0A9Q0J068</accession>
<dbReference type="PROSITE" id="PS50811">
    <property type="entry name" value="WRKY"/>
    <property type="match status" value="1"/>
</dbReference>
<gene>
    <name evidence="9" type="ORF">Tsubulata_016395</name>
</gene>
<keyword evidence="4" id="KW-0804">Transcription</keyword>
<keyword evidence="2" id="KW-0805">Transcription regulation</keyword>
<comment type="caution">
    <text evidence="9">The sequence shown here is derived from an EMBL/GenBank/DDBJ whole genome shotgun (WGS) entry which is preliminary data.</text>
</comment>
<dbReference type="PANTHER" id="PTHR32096:SF36">
    <property type="entry name" value="WRKY TRANSCRIPTION FACTOR 41-RELATED"/>
    <property type="match status" value="1"/>
</dbReference>
<dbReference type="OrthoDB" id="1888929at2759"/>
<feature type="domain" description="WRKY" evidence="8">
    <location>
        <begin position="125"/>
        <end position="188"/>
    </location>
</feature>
<evidence type="ECO:0000256" key="7">
    <source>
        <dbReference type="SAM" id="MobiDB-lite"/>
    </source>
</evidence>
<dbReference type="GO" id="GO:0010193">
    <property type="term" value="P:response to ozone"/>
    <property type="evidence" value="ECO:0007669"/>
    <property type="project" value="UniProtKB-ARBA"/>
</dbReference>
<dbReference type="PANTHER" id="PTHR32096">
    <property type="entry name" value="WRKY TRANSCRIPTION FACTOR 30-RELATED-RELATED"/>
    <property type="match status" value="1"/>
</dbReference>
<dbReference type="FunFam" id="2.20.25.80:FF:000009">
    <property type="entry name" value="WRKY transcription factor 53"/>
    <property type="match status" value="1"/>
</dbReference>
<evidence type="ECO:0000313" key="9">
    <source>
        <dbReference type="EMBL" id="KAJ4823157.1"/>
    </source>
</evidence>
<comment type="similarity">
    <text evidence="6">Belongs to the WRKY group III family.</text>
</comment>
<dbReference type="InterPro" id="IPR036576">
    <property type="entry name" value="WRKY_dom_sf"/>
</dbReference>
<keyword evidence="3" id="KW-0238">DNA-binding</keyword>
<dbReference type="Proteomes" id="UP001141552">
    <property type="component" value="Unassembled WGS sequence"/>
</dbReference>
<dbReference type="GO" id="GO:0009751">
    <property type="term" value="P:response to salicylic acid"/>
    <property type="evidence" value="ECO:0007669"/>
    <property type="project" value="UniProtKB-ARBA"/>
</dbReference>
<dbReference type="GO" id="GO:0003700">
    <property type="term" value="F:DNA-binding transcription factor activity"/>
    <property type="evidence" value="ECO:0007669"/>
    <property type="project" value="InterPro"/>
</dbReference>
<feature type="compositionally biased region" description="Polar residues" evidence="7">
    <location>
        <begin position="112"/>
        <end position="124"/>
    </location>
</feature>
<reference evidence="9" key="1">
    <citation type="submission" date="2022-02" db="EMBL/GenBank/DDBJ databases">
        <authorList>
            <person name="Henning P.M."/>
            <person name="McCubbin A.G."/>
            <person name="Shore J.S."/>
        </authorList>
    </citation>
    <scope>NUCLEOTIDE SEQUENCE</scope>
    <source>
        <strain evidence="9">F60SS</strain>
        <tissue evidence="9">Leaves</tissue>
    </source>
</reference>
<keyword evidence="5" id="KW-0539">Nucleus</keyword>
<evidence type="ECO:0000256" key="3">
    <source>
        <dbReference type="ARBA" id="ARBA00023125"/>
    </source>
</evidence>
<dbReference type="GO" id="GO:0010150">
    <property type="term" value="P:leaf senescence"/>
    <property type="evidence" value="ECO:0007669"/>
    <property type="project" value="UniProtKB-ARBA"/>
</dbReference>
<sequence>MESNGTWEQKTLISELTQGIGFAKELKTHLSETSSAEVRDMLLQRILSSFENSLFILNWSGSIGQTQSLQLVSVTAESPTSFNESPPRDDFDGGVKDIPGQNDASKKRKTTPKWTDQVRVNSENGLEGPHDDGYSWRKYGQKDILGAKHPRSYYRCTYRNTQNCWATKQVQRSDADPTLFEINYRGIHTCSYGNQANPPTTSPKKREQKEKNNNNPYQQPSEEALFNFQKSLRVDTQDLDAKEMTSPFTFPSTYGCINNAGNYSPFLSPATPEPNYSSPFQINNFGGIQNLQRSESDFTEIISANTSATNSPIVDLDFSLESVELDPNFPFNTPFFS</sequence>
<evidence type="ECO:0000313" key="10">
    <source>
        <dbReference type="Proteomes" id="UP001141552"/>
    </source>
</evidence>
<feature type="region of interest" description="Disordered" evidence="7">
    <location>
        <begin position="191"/>
        <end position="221"/>
    </location>
</feature>
<dbReference type="EMBL" id="JAKUCV010007509">
    <property type="protein sequence ID" value="KAJ4823157.1"/>
    <property type="molecule type" value="Genomic_DNA"/>
</dbReference>
<keyword evidence="10" id="KW-1185">Reference proteome</keyword>
<protein>
    <recommendedName>
        <fullName evidence="8">WRKY domain-containing protein</fullName>
    </recommendedName>
</protein>
<reference evidence="9" key="2">
    <citation type="journal article" date="2023" name="Plants (Basel)">
        <title>Annotation of the Turnera subulata (Passifloraceae) Draft Genome Reveals the S-Locus Evolved after the Divergence of Turneroideae from Passifloroideae in a Stepwise Manner.</title>
        <authorList>
            <person name="Henning P.M."/>
            <person name="Roalson E.H."/>
            <person name="Mir W."/>
            <person name="McCubbin A.G."/>
            <person name="Shore J.S."/>
        </authorList>
    </citation>
    <scope>NUCLEOTIDE SEQUENCE</scope>
    <source>
        <strain evidence="9">F60SS</strain>
    </source>
</reference>
<evidence type="ECO:0000256" key="4">
    <source>
        <dbReference type="ARBA" id="ARBA00023163"/>
    </source>
</evidence>
<evidence type="ECO:0000256" key="1">
    <source>
        <dbReference type="ARBA" id="ARBA00004123"/>
    </source>
</evidence>
<evidence type="ECO:0000259" key="8">
    <source>
        <dbReference type="PROSITE" id="PS50811"/>
    </source>
</evidence>
<dbReference type="SUPFAM" id="SSF118290">
    <property type="entry name" value="WRKY DNA-binding domain"/>
    <property type="match status" value="1"/>
</dbReference>
<feature type="compositionally biased region" description="Basic and acidic residues" evidence="7">
    <location>
        <begin position="86"/>
        <end position="95"/>
    </location>
</feature>
<dbReference type="GO" id="GO:0042542">
    <property type="term" value="P:response to hydrogen peroxide"/>
    <property type="evidence" value="ECO:0007669"/>
    <property type="project" value="UniProtKB-ARBA"/>
</dbReference>
<name>A0A9Q0J068_9ROSI</name>